<dbReference type="GO" id="GO:0005886">
    <property type="term" value="C:plasma membrane"/>
    <property type="evidence" value="ECO:0007669"/>
    <property type="project" value="UniProtKB-SubCell"/>
</dbReference>
<dbReference type="SMART" id="SM00382">
    <property type="entry name" value="AAA"/>
    <property type="match status" value="2"/>
</dbReference>
<dbReference type="EMBL" id="FOJW01000005">
    <property type="protein sequence ID" value="SFB00631.1"/>
    <property type="molecule type" value="Genomic_DNA"/>
</dbReference>
<gene>
    <name evidence="12" type="ORF">SAMN04488072_10589</name>
</gene>
<dbReference type="PANTHER" id="PTHR43790:SF1">
    <property type="entry name" value="XYLOSE IMPORT ATP-BINDING PROTEIN XYLG"/>
    <property type="match status" value="1"/>
</dbReference>
<feature type="domain" description="ABC transporter" evidence="11">
    <location>
        <begin position="6"/>
        <end position="243"/>
    </location>
</feature>
<comment type="subcellular location">
    <subcellularLocation>
        <location evidence="2">Cell inner membrane</location>
    </subcellularLocation>
    <subcellularLocation>
        <location evidence="1">Cell membrane</location>
        <topology evidence="1">Peripheral membrane protein</topology>
    </subcellularLocation>
</comment>
<dbReference type="PANTHER" id="PTHR43790">
    <property type="entry name" value="CARBOHYDRATE TRANSPORT ATP-BINDING PROTEIN MG119-RELATED"/>
    <property type="match status" value="1"/>
</dbReference>
<dbReference type="RefSeq" id="WP_090235969.1">
    <property type="nucleotide sequence ID" value="NZ_FOJW01000005.1"/>
</dbReference>
<dbReference type="CDD" id="cd03216">
    <property type="entry name" value="ABC_Carb_Monos_I"/>
    <property type="match status" value="1"/>
</dbReference>
<dbReference type="InterPro" id="IPR003439">
    <property type="entry name" value="ABC_transporter-like_ATP-bd"/>
</dbReference>
<evidence type="ECO:0000259" key="11">
    <source>
        <dbReference type="PROSITE" id="PS50893"/>
    </source>
</evidence>
<evidence type="ECO:0000256" key="9">
    <source>
        <dbReference type="ARBA" id="ARBA00022967"/>
    </source>
</evidence>
<protein>
    <submittedName>
        <fullName evidence="12">Xylose ABC transporter ATP-binding protein</fullName>
    </submittedName>
</protein>
<evidence type="ECO:0000256" key="2">
    <source>
        <dbReference type="ARBA" id="ARBA00004533"/>
    </source>
</evidence>
<dbReference type="InterPro" id="IPR027417">
    <property type="entry name" value="P-loop_NTPase"/>
</dbReference>
<keyword evidence="6" id="KW-0677">Repeat</keyword>
<sequence>MGAYALQMEGITKEFPGMKALDHVTLSVEKGEIHALCGENGAGKSTLMKILSGVYPAGSFDGRIMIEGREVSFRNIKASQEAGIAIIYQELALVPEMTIGENIFLSSDLMREKVLNWNRIYAETKRWLDYIGLDIDPQRKLGDLTVGKQQLIEIVKALTKHAEILILDEPTAALTESEVEVLAAILKDLQAKGVTCIYISHKLGEVMRLADSVTILRDGQTVDTFNVDEITEDTIVTKMVGRPLTDYFPYEEHEIGEEILRVQNYSFYHKSTDEKIADNVSFKLRKGEILGVSGLMGAGRSELFISLFGGYPGKSYGSVTIDGQSANIQKPSDAIKAGLAYVSEDRKRYGLVLGMEITKNATLAALRNVMPKGLIDASLELKSSEEMTNKLNVKTHSLEAKVDQLSGGNQQKVVLSKWLFTNPKVLILDEPTRGIDVGAKSEIYKIINELSQQGVGIVMISSELPEILGMSDRILVMADGTISGELSREEATQESVMKLATTRRDNHDPVIN</sequence>
<dbReference type="GO" id="GO:0015749">
    <property type="term" value="P:monosaccharide transmembrane transport"/>
    <property type="evidence" value="ECO:0007669"/>
    <property type="project" value="UniProtKB-ARBA"/>
</dbReference>
<keyword evidence="8 12" id="KW-0067">ATP-binding</keyword>
<dbReference type="CDD" id="cd03215">
    <property type="entry name" value="ABC_Carb_Monos_II"/>
    <property type="match status" value="1"/>
</dbReference>
<dbReference type="AlphaFoldDB" id="A0A1I0XHZ5"/>
<evidence type="ECO:0000313" key="13">
    <source>
        <dbReference type="Proteomes" id="UP000198642"/>
    </source>
</evidence>
<dbReference type="SUPFAM" id="SSF52540">
    <property type="entry name" value="P-loop containing nucleoside triphosphate hydrolases"/>
    <property type="match status" value="2"/>
</dbReference>
<evidence type="ECO:0000256" key="1">
    <source>
        <dbReference type="ARBA" id="ARBA00004202"/>
    </source>
</evidence>
<name>A0A1I0XHZ5_9BACI</name>
<evidence type="ECO:0000256" key="10">
    <source>
        <dbReference type="ARBA" id="ARBA00023136"/>
    </source>
</evidence>
<evidence type="ECO:0000256" key="5">
    <source>
        <dbReference type="ARBA" id="ARBA00022597"/>
    </source>
</evidence>
<dbReference type="InterPro" id="IPR003593">
    <property type="entry name" value="AAA+_ATPase"/>
</dbReference>
<dbReference type="InterPro" id="IPR017871">
    <property type="entry name" value="ABC_transporter-like_CS"/>
</dbReference>
<dbReference type="FunFam" id="3.40.50.300:FF:000126">
    <property type="entry name" value="Galactose/methyl galactoside import ATP-binding protein MglA"/>
    <property type="match status" value="1"/>
</dbReference>
<keyword evidence="3" id="KW-0813">Transport</keyword>
<dbReference type="InterPro" id="IPR050107">
    <property type="entry name" value="ABC_carbohydrate_import_ATPase"/>
</dbReference>
<dbReference type="Proteomes" id="UP000198642">
    <property type="component" value="Unassembled WGS sequence"/>
</dbReference>
<dbReference type="OrthoDB" id="9771863at2"/>
<dbReference type="Pfam" id="PF00005">
    <property type="entry name" value="ABC_tran"/>
    <property type="match status" value="2"/>
</dbReference>
<evidence type="ECO:0000256" key="3">
    <source>
        <dbReference type="ARBA" id="ARBA00022448"/>
    </source>
</evidence>
<evidence type="ECO:0000256" key="4">
    <source>
        <dbReference type="ARBA" id="ARBA00022475"/>
    </source>
</evidence>
<evidence type="ECO:0000256" key="7">
    <source>
        <dbReference type="ARBA" id="ARBA00022741"/>
    </source>
</evidence>
<keyword evidence="5" id="KW-0762">Sugar transport</keyword>
<keyword evidence="4" id="KW-1003">Cell membrane</keyword>
<proteinExistence type="predicted"/>
<keyword evidence="7" id="KW-0547">Nucleotide-binding</keyword>
<dbReference type="NCBIfam" id="NF010069">
    <property type="entry name" value="PRK13549.1"/>
    <property type="match status" value="1"/>
</dbReference>
<keyword evidence="10" id="KW-0472">Membrane</keyword>
<dbReference type="STRING" id="237679.SAMN04488072_10589"/>
<reference evidence="12 13" key="1">
    <citation type="submission" date="2016-10" db="EMBL/GenBank/DDBJ databases">
        <authorList>
            <person name="de Groot N.N."/>
        </authorList>
    </citation>
    <scope>NUCLEOTIDE SEQUENCE [LARGE SCALE GENOMIC DNA]</scope>
    <source>
        <strain evidence="12 13">CGMCC 1.3702</strain>
    </source>
</reference>
<dbReference type="FunFam" id="3.40.50.300:FF:000127">
    <property type="entry name" value="Ribose import ATP-binding protein RbsA"/>
    <property type="match status" value="1"/>
</dbReference>
<evidence type="ECO:0000313" key="12">
    <source>
        <dbReference type="EMBL" id="SFB00631.1"/>
    </source>
</evidence>
<dbReference type="PROSITE" id="PS50893">
    <property type="entry name" value="ABC_TRANSPORTER_2"/>
    <property type="match status" value="2"/>
</dbReference>
<keyword evidence="9" id="KW-1278">Translocase</keyword>
<dbReference type="PROSITE" id="PS00211">
    <property type="entry name" value="ABC_TRANSPORTER_1"/>
    <property type="match status" value="1"/>
</dbReference>
<feature type="domain" description="ABC transporter" evidence="11">
    <location>
        <begin position="260"/>
        <end position="504"/>
    </location>
</feature>
<accession>A0A1I0XHZ5</accession>
<keyword evidence="13" id="KW-1185">Reference proteome</keyword>
<dbReference type="GO" id="GO:0005524">
    <property type="term" value="F:ATP binding"/>
    <property type="evidence" value="ECO:0007669"/>
    <property type="project" value="UniProtKB-KW"/>
</dbReference>
<dbReference type="Gene3D" id="3.40.50.300">
    <property type="entry name" value="P-loop containing nucleotide triphosphate hydrolases"/>
    <property type="match status" value="2"/>
</dbReference>
<evidence type="ECO:0000256" key="8">
    <source>
        <dbReference type="ARBA" id="ARBA00022840"/>
    </source>
</evidence>
<dbReference type="GO" id="GO:0016887">
    <property type="term" value="F:ATP hydrolysis activity"/>
    <property type="evidence" value="ECO:0007669"/>
    <property type="project" value="InterPro"/>
</dbReference>
<evidence type="ECO:0000256" key="6">
    <source>
        <dbReference type="ARBA" id="ARBA00022737"/>
    </source>
</evidence>
<organism evidence="12 13">
    <name type="scientific">Lentibacillus halodurans</name>
    <dbReference type="NCBI Taxonomy" id="237679"/>
    <lineage>
        <taxon>Bacteria</taxon>
        <taxon>Bacillati</taxon>
        <taxon>Bacillota</taxon>
        <taxon>Bacilli</taxon>
        <taxon>Bacillales</taxon>
        <taxon>Bacillaceae</taxon>
        <taxon>Lentibacillus</taxon>
    </lineage>
</organism>